<keyword evidence="1" id="KW-0812">Transmembrane</keyword>
<accession>A0A0G1WYB5</accession>
<dbReference type="Pfam" id="PF18895">
    <property type="entry name" value="T4SS_pilin"/>
    <property type="match status" value="1"/>
</dbReference>
<dbReference type="InterPro" id="IPR043993">
    <property type="entry name" value="T4SS_pilin"/>
</dbReference>
<evidence type="ECO:0008006" key="5">
    <source>
        <dbReference type="Google" id="ProtNLM"/>
    </source>
</evidence>
<proteinExistence type="predicted"/>
<gene>
    <name evidence="3" type="ORF">UY27_C0023G0016</name>
</gene>
<feature type="chain" id="PRO_5002540665" description="Integral membrane protein" evidence="2">
    <location>
        <begin position="20"/>
        <end position="184"/>
    </location>
</feature>
<dbReference type="EMBL" id="LCPJ01000023">
    <property type="protein sequence ID" value="KKU95308.1"/>
    <property type="molecule type" value="Genomic_DNA"/>
</dbReference>
<evidence type="ECO:0000256" key="1">
    <source>
        <dbReference type="SAM" id="Phobius"/>
    </source>
</evidence>
<keyword evidence="1" id="KW-1133">Transmembrane helix</keyword>
<comment type="caution">
    <text evidence="3">The sequence shown here is derived from an EMBL/GenBank/DDBJ whole genome shotgun (WGS) entry which is preliminary data.</text>
</comment>
<evidence type="ECO:0000313" key="4">
    <source>
        <dbReference type="Proteomes" id="UP000034661"/>
    </source>
</evidence>
<evidence type="ECO:0000313" key="3">
    <source>
        <dbReference type="EMBL" id="KKU95308.1"/>
    </source>
</evidence>
<feature type="transmembrane region" description="Helical" evidence="1">
    <location>
        <begin position="112"/>
        <end position="133"/>
    </location>
</feature>
<organism evidence="3 4">
    <name type="scientific">Candidatus Gottesmanbacteria bacterium GW2011_GWA1_48_13</name>
    <dbReference type="NCBI Taxonomy" id="1618439"/>
    <lineage>
        <taxon>Bacteria</taxon>
        <taxon>Candidatus Gottesmaniibacteriota</taxon>
    </lineage>
</organism>
<dbReference type="Proteomes" id="UP000034661">
    <property type="component" value="Unassembled WGS sequence"/>
</dbReference>
<reference evidence="3 4" key="1">
    <citation type="journal article" date="2015" name="Nature">
        <title>rRNA introns, odd ribosomes, and small enigmatic genomes across a large radiation of phyla.</title>
        <authorList>
            <person name="Brown C.T."/>
            <person name="Hug L.A."/>
            <person name="Thomas B.C."/>
            <person name="Sharon I."/>
            <person name="Castelle C.J."/>
            <person name="Singh A."/>
            <person name="Wilkins M.J."/>
            <person name="Williams K.H."/>
            <person name="Banfield J.F."/>
        </authorList>
    </citation>
    <scope>NUCLEOTIDE SEQUENCE [LARGE SCALE GENOMIC DNA]</scope>
</reference>
<keyword evidence="2" id="KW-0732">Signal</keyword>
<feature type="transmembrane region" description="Helical" evidence="1">
    <location>
        <begin position="154"/>
        <end position="178"/>
    </location>
</feature>
<feature type="signal peptide" evidence="2">
    <location>
        <begin position="1"/>
        <end position="19"/>
    </location>
</feature>
<name>A0A0G1WYB5_9BACT</name>
<evidence type="ECO:0000256" key="2">
    <source>
        <dbReference type="SAM" id="SignalP"/>
    </source>
</evidence>
<sequence length="184" mass="18917">MKAFVFWLALTLLPTIALATAGPSLAQSPIRCGLLNEKCCNLAGGTPNSCQTGLICTSGKCVPDGSSITPPQRGQITPTTTNSPLCGTDNKGVNTAIGCLMAGDPKQLVSQLWGWGIGVGGLIAFVLIVFAGFQTVTSAGDPKRFKAAQELMTSAIGGLILIVLSVVLLNFIGVNVLALPGFKK</sequence>
<keyword evidence="1" id="KW-0472">Membrane</keyword>
<protein>
    <recommendedName>
        <fullName evidence="5">Integral membrane protein</fullName>
    </recommendedName>
</protein>
<dbReference type="AlphaFoldDB" id="A0A0G1WYB5"/>